<evidence type="ECO:0000313" key="2">
    <source>
        <dbReference type="Proteomes" id="UP000000852"/>
    </source>
</evidence>
<protein>
    <recommendedName>
        <fullName evidence="3">GAF domain-containing protein</fullName>
    </recommendedName>
</protein>
<dbReference type="RefSeq" id="WP_015809541.1">
    <property type="nucleotide sequence ID" value="NC_013061.1"/>
</dbReference>
<dbReference type="PANTHER" id="PTHR43102:SF2">
    <property type="entry name" value="GAF DOMAIN-CONTAINING PROTEIN"/>
    <property type="match status" value="1"/>
</dbReference>
<organism evidence="1 2">
    <name type="scientific">Pedobacter heparinus (strain ATCC 13125 / DSM 2366 / CIP 104194 / JCM 7457 / NBRC 12017 / NCIMB 9290 / NRRL B-14731 / HIM 762-3)</name>
    <dbReference type="NCBI Taxonomy" id="485917"/>
    <lineage>
        <taxon>Bacteria</taxon>
        <taxon>Pseudomonadati</taxon>
        <taxon>Bacteroidota</taxon>
        <taxon>Sphingobacteriia</taxon>
        <taxon>Sphingobacteriales</taxon>
        <taxon>Sphingobacteriaceae</taxon>
        <taxon>Pedobacter</taxon>
    </lineage>
</organism>
<dbReference type="OrthoDB" id="9811889at2"/>
<evidence type="ECO:0000313" key="1">
    <source>
        <dbReference type="EMBL" id="ACU05932.1"/>
    </source>
</evidence>
<dbReference type="eggNOG" id="COG2203">
    <property type="taxonomic scope" value="Bacteria"/>
</dbReference>
<dbReference type="AlphaFoldDB" id="C6XUD9"/>
<dbReference type="SUPFAM" id="SSF55781">
    <property type="entry name" value="GAF domain-like"/>
    <property type="match status" value="1"/>
</dbReference>
<dbReference type="STRING" id="485917.Phep_3741"/>
<dbReference type="KEGG" id="phe:Phep_3741"/>
<gene>
    <name evidence="1" type="ordered locus">Phep_3741</name>
</gene>
<dbReference type="Proteomes" id="UP000000852">
    <property type="component" value="Chromosome"/>
</dbReference>
<dbReference type="HOGENOM" id="CLU_096802_1_0_10"/>
<dbReference type="PANTHER" id="PTHR43102">
    <property type="entry name" value="SLR1143 PROTEIN"/>
    <property type="match status" value="1"/>
</dbReference>
<proteinExistence type="predicted"/>
<dbReference type="EMBL" id="CP001681">
    <property type="protein sequence ID" value="ACU05932.1"/>
    <property type="molecule type" value="Genomic_DNA"/>
</dbReference>
<sequence length="156" mass="17800">MRQLEKKLRKSIASDERSRLENLKNYKILYTKSEPVFDQLAAFTAKMLNTPIALINFVDQESSLCSLAIINESGIAFENFEQHPYLMSNALIAGESGLGFYAAVPITTDEGLRVGTVCIVDKKHRKFLPQEQRKMEWVAGMVKKEINRRMTNRIMA</sequence>
<accession>C6XUD9</accession>
<reference evidence="1 2" key="1">
    <citation type="journal article" date="2009" name="Stand. Genomic Sci.">
        <title>Complete genome sequence of Pedobacter heparinus type strain (HIM 762-3).</title>
        <authorList>
            <person name="Han C."/>
            <person name="Spring S."/>
            <person name="Lapidus A."/>
            <person name="Del Rio T.G."/>
            <person name="Tice H."/>
            <person name="Copeland A."/>
            <person name="Cheng J.F."/>
            <person name="Lucas S."/>
            <person name="Chen F."/>
            <person name="Nolan M."/>
            <person name="Bruce D."/>
            <person name="Goodwin L."/>
            <person name="Pitluck S."/>
            <person name="Ivanova N."/>
            <person name="Mavromatis K."/>
            <person name="Mikhailova N."/>
            <person name="Pati A."/>
            <person name="Chen A."/>
            <person name="Palaniappan K."/>
            <person name="Land M."/>
            <person name="Hauser L."/>
            <person name="Chang Y.J."/>
            <person name="Jeffries C.C."/>
            <person name="Saunders E."/>
            <person name="Chertkov O."/>
            <person name="Brettin T."/>
            <person name="Goker M."/>
            <person name="Rohde M."/>
            <person name="Bristow J."/>
            <person name="Eisen J.A."/>
            <person name="Markowitz V."/>
            <person name="Hugenholtz P."/>
            <person name="Kyrpides N.C."/>
            <person name="Klenk H.P."/>
            <person name="Detter J.C."/>
        </authorList>
    </citation>
    <scope>NUCLEOTIDE SEQUENCE [LARGE SCALE GENOMIC DNA]</scope>
    <source>
        <strain evidence="2">ATCC 13125 / DSM 2366 / CIP 104194 / JCM 7457 / NBRC 12017 / NCIMB 9290 / NRRL B-14731 / HIM 762-3</strain>
    </source>
</reference>
<keyword evidence="2" id="KW-1185">Reference proteome</keyword>
<name>C6XUD9_PEDHD</name>
<evidence type="ECO:0008006" key="3">
    <source>
        <dbReference type="Google" id="ProtNLM"/>
    </source>
</evidence>